<keyword evidence="1" id="KW-1133">Transmembrane helix</keyword>
<evidence type="ECO:0000313" key="3">
    <source>
        <dbReference type="Proteomes" id="UP000516957"/>
    </source>
</evidence>
<feature type="transmembrane region" description="Helical" evidence="1">
    <location>
        <begin position="62"/>
        <end position="86"/>
    </location>
</feature>
<name>A0A7Y9F3H1_9ACTN</name>
<protein>
    <recommendedName>
        <fullName evidence="4">DUF385 domain-containing protein</fullName>
    </recommendedName>
</protein>
<organism evidence="2 3">
    <name type="scientific">Nocardioides marinisabuli</name>
    <dbReference type="NCBI Taxonomy" id="419476"/>
    <lineage>
        <taxon>Bacteria</taxon>
        <taxon>Bacillati</taxon>
        <taxon>Actinomycetota</taxon>
        <taxon>Actinomycetes</taxon>
        <taxon>Propionibacteriales</taxon>
        <taxon>Nocardioidaceae</taxon>
        <taxon>Nocardioides</taxon>
    </lineage>
</organism>
<dbReference type="InterPro" id="IPR012349">
    <property type="entry name" value="Split_barrel_FMN-bd"/>
</dbReference>
<proteinExistence type="predicted"/>
<sequence>MRAQTADLRPRPTSRSADRPGLGVWVAALSLAEAVGLAAAAGASRLVGSWSAEPGVRGSLGFGLLLVVGAGLVEGLALGSAQAWNLGCWLPRLRRARFVAATVLVAGLGWAAGAAPGVLGQEAGEAVGSPSPVVLLLAAVGVGVVLGPLLGLAQASALRPAVGHPGAWVLASALAWPPVMVAIFAGASLPGQDWSPAEVVGAGAATGAVAGGLLGLATYWALGSMTGVPLWDRVLLRLLGSSWGWLDGDLVGVEVRGRRTGRTHQVPVRYAVDLEGALVVVPRDGTSWWCNVHRPTAAVEVLWQGEWLPAYAEPLVPGHPDHEEAWATYSLRWPRAHLPANGVVVRVWGSGGNAA</sequence>
<dbReference type="Gene3D" id="2.30.110.10">
    <property type="entry name" value="Electron Transport, Fmn-binding Protein, Chain A"/>
    <property type="match status" value="1"/>
</dbReference>
<evidence type="ECO:0008006" key="4">
    <source>
        <dbReference type="Google" id="ProtNLM"/>
    </source>
</evidence>
<dbReference type="AlphaFoldDB" id="A0A7Y9F3H1"/>
<keyword evidence="3" id="KW-1185">Reference proteome</keyword>
<keyword evidence="1" id="KW-0812">Transmembrane</keyword>
<feature type="transmembrane region" description="Helical" evidence="1">
    <location>
        <begin position="98"/>
        <end position="119"/>
    </location>
</feature>
<reference evidence="2 3" key="1">
    <citation type="submission" date="2020-07" db="EMBL/GenBank/DDBJ databases">
        <title>Sequencing the genomes of 1000 actinobacteria strains.</title>
        <authorList>
            <person name="Klenk H.-P."/>
        </authorList>
    </citation>
    <scope>NUCLEOTIDE SEQUENCE [LARGE SCALE GENOMIC DNA]</scope>
    <source>
        <strain evidence="2 3">DSM 18965</strain>
    </source>
</reference>
<evidence type="ECO:0000256" key="1">
    <source>
        <dbReference type="SAM" id="Phobius"/>
    </source>
</evidence>
<keyword evidence="1" id="KW-0472">Membrane</keyword>
<dbReference type="EMBL" id="JACCBE010000001">
    <property type="protein sequence ID" value="NYD58055.1"/>
    <property type="molecule type" value="Genomic_DNA"/>
</dbReference>
<feature type="transmembrane region" description="Helical" evidence="1">
    <location>
        <begin position="165"/>
        <end position="187"/>
    </location>
</feature>
<accession>A0A7Y9F3H1</accession>
<gene>
    <name evidence="2" type="ORF">BKA08_002293</name>
</gene>
<comment type="caution">
    <text evidence="2">The sequence shown here is derived from an EMBL/GenBank/DDBJ whole genome shotgun (WGS) entry which is preliminary data.</text>
</comment>
<dbReference type="Proteomes" id="UP000516957">
    <property type="component" value="Unassembled WGS sequence"/>
</dbReference>
<feature type="transmembrane region" description="Helical" evidence="1">
    <location>
        <begin position="131"/>
        <end position="153"/>
    </location>
</feature>
<dbReference type="RefSeq" id="WP_179615726.1">
    <property type="nucleotide sequence ID" value="NZ_CP059163.1"/>
</dbReference>
<feature type="transmembrane region" description="Helical" evidence="1">
    <location>
        <begin position="199"/>
        <end position="222"/>
    </location>
</feature>
<evidence type="ECO:0000313" key="2">
    <source>
        <dbReference type="EMBL" id="NYD58055.1"/>
    </source>
</evidence>
<feature type="transmembrane region" description="Helical" evidence="1">
    <location>
        <begin position="21"/>
        <end position="42"/>
    </location>
</feature>